<dbReference type="AlphaFoldDB" id="A0A182SB00"/>
<keyword evidence="3" id="KW-1185">Reference proteome</keyword>
<evidence type="ECO:0000313" key="3">
    <source>
        <dbReference type="Proteomes" id="UP000075901"/>
    </source>
</evidence>
<keyword evidence="1" id="KW-0812">Transmembrane</keyword>
<protein>
    <submittedName>
        <fullName evidence="2">Uncharacterized protein</fullName>
    </submittedName>
</protein>
<reference evidence="3" key="1">
    <citation type="submission" date="2013-09" db="EMBL/GenBank/DDBJ databases">
        <title>The Genome Sequence of Anopheles maculatus species B.</title>
        <authorList>
            <consortium name="The Broad Institute Genomics Platform"/>
            <person name="Neafsey D.E."/>
            <person name="Besansky N."/>
            <person name="Howell P."/>
            <person name="Walton C."/>
            <person name="Young S.K."/>
            <person name="Zeng Q."/>
            <person name="Gargeya S."/>
            <person name="Fitzgerald M."/>
            <person name="Haas B."/>
            <person name="Abouelleil A."/>
            <person name="Allen A.W."/>
            <person name="Alvarado L."/>
            <person name="Arachchi H.M."/>
            <person name="Berlin A.M."/>
            <person name="Chapman S.B."/>
            <person name="Gainer-Dewar J."/>
            <person name="Goldberg J."/>
            <person name="Griggs A."/>
            <person name="Gujja S."/>
            <person name="Hansen M."/>
            <person name="Howarth C."/>
            <person name="Imamovic A."/>
            <person name="Ireland A."/>
            <person name="Larimer J."/>
            <person name="McCowan C."/>
            <person name="Murphy C."/>
            <person name="Pearson M."/>
            <person name="Poon T.W."/>
            <person name="Priest M."/>
            <person name="Roberts A."/>
            <person name="Saif S."/>
            <person name="Shea T."/>
            <person name="Sisk P."/>
            <person name="Sykes S."/>
            <person name="Wortman J."/>
            <person name="Nusbaum C."/>
            <person name="Birren B."/>
        </authorList>
    </citation>
    <scope>NUCLEOTIDE SEQUENCE [LARGE SCALE GENOMIC DNA]</scope>
    <source>
        <strain evidence="3">maculatus3</strain>
    </source>
</reference>
<proteinExistence type="predicted"/>
<dbReference type="EnsemblMetazoa" id="AMAM003181-RA">
    <property type="protein sequence ID" value="AMAM003181-PA"/>
    <property type="gene ID" value="AMAM003181"/>
</dbReference>
<evidence type="ECO:0000256" key="1">
    <source>
        <dbReference type="SAM" id="Phobius"/>
    </source>
</evidence>
<sequence length="111" mass="12293">MPSGLYNCRLMATCSPSTIDGSRSSQESNLPFVLHFSSLCVLISAATFPIGLATASRHDEPEKRDRKLTELVRELTSDVGKIKHREKCTTFCMCLRITGIVVESIMFPSIL</sequence>
<evidence type="ECO:0000313" key="2">
    <source>
        <dbReference type="EnsemblMetazoa" id="AMAM003181-PA"/>
    </source>
</evidence>
<name>A0A182SB00_9DIPT</name>
<feature type="transmembrane region" description="Helical" evidence="1">
    <location>
        <begin position="32"/>
        <end position="55"/>
    </location>
</feature>
<dbReference type="VEuPathDB" id="VectorBase:AMAM003181"/>
<reference evidence="2" key="2">
    <citation type="submission" date="2020-05" db="UniProtKB">
        <authorList>
            <consortium name="EnsemblMetazoa"/>
        </authorList>
    </citation>
    <scope>IDENTIFICATION</scope>
    <source>
        <strain evidence="2">maculatus3</strain>
    </source>
</reference>
<dbReference type="Proteomes" id="UP000075901">
    <property type="component" value="Unassembled WGS sequence"/>
</dbReference>
<keyword evidence="1" id="KW-1133">Transmembrane helix</keyword>
<keyword evidence="1" id="KW-0472">Membrane</keyword>
<organism evidence="2 3">
    <name type="scientific">Anopheles maculatus</name>
    <dbReference type="NCBI Taxonomy" id="74869"/>
    <lineage>
        <taxon>Eukaryota</taxon>
        <taxon>Metazoa</taxon>
        <taxon>Ecdysozoa</taxon>
        <taxon>Arthropoda</taxon>
        <taxon>Hexapoda</taxon>
        <taxon>Insecta</taxon>
        <taxon>Pterygota</taxon>
        <taxon>Neoptera</taxon>
        <taxon>Endopterygota</taxon>
        <taxon>Diptera</taxon>
        <taxon>Nematocera</taxon>
        <taxon>Culicoidea</taxon>
        <taxon>Culicidae</taxon>
        <taxon>Anophelinae</taxon>
        <taxon>Anopheles</taxon>
        <taxon>Anopheles maculatus group</taxon>
    </lineage>
</organism>
<accession>A0A182SB00</accession>